<dbReference type="InterPro" id="IPR003838">
    <property type="entry name" value="ABC3_permease_C"/>
</dbReference>
<sequence length="126" mass="12832">MSVLMGMPGLYAAIAVVNAVVIAAAERRAEFAAARATGLTRSQVVRMAAIESAAVTFIGLAPGALVAAGALAGFFPEMQGVRILAVPWNLFGLWTVAALTITPVAAALTALAATRSSPRLWSPPGE</sequence>
<evidence type="ECO:0000256" key="6">
    <source>
        <dbReference type="SAM" id="Phobius"/>
    </source>
</evidence>
<feature type="transmembrane region" description="Helical" evidence="6">
    <location>
        <begin position="6"/>
        <end position="26"/>
    </location>
</feature>
<name>A0ABV4R0X8_9ACTN</name>
<evidence type="ECO:0000313" key="9">
    <source>
        <dbReference type="Proteomes" id="UP001569904"/>
    </source>
</evidence>
<keyword evidence="9" id="KW-1185">Reference proteome</keyword>
<keyword evidence="5 6" id="KW-0472">Membrane</keyword>
<feature type="transmembrane region" description="Helical" evidence="6">
    <location>
        <begin position="91"/>
        <end position="113"/>
    </location>
</feature>
<comment type="caution">
    <text evidence="8">The sequence shown here is derived from an EMBL/GenBank/DDBJ whole genome shotgun (WGS) entry which is preliminary data.</text>
</comment>
<dbReference type="Pfam" id="PF02687">
    <property type="entry name" value="FtsX"/>
    <property type="match status" value="1"/>
</dbReference>
<reference evidence="8 9" key="1">
    <citation type="submission" date="2023-11" db="EMBL/GenBank/DDBJ databases">
        <title>Actinomadura monticuli sp. nov., isolated from volcanic ash.</title>
        <authorList>
            <person name="Lee S.D."/>
            <person name="Yang H."/>
            <person name="Kim I.S."/>
        </authorList>
    </citation>
    <scope>NUCLEOTIDE SEQUENCE [LARGE SCALE GENOMIC DNA]</scope>
    <source>
        <strain evidence="8 9">DSM 45346</strain>
    </source>
</reference>
<evidence type="ECO:0000256" key="2">
    <source>
        <dbReference type="ARBA" id="ARBA00022475"/>
    </source>
</evidence>
<organism evidence="8 9">
    <name type="scientific">Actinomadura chokoriensis</name>
    <dbReference type="NCBI Taxonomy" id="454156"/>
    <lineage>
        <taxon>Bacteria</taxon>
        <taxon>Bacillati</taxon>
        <taxon>Actinomycetota</taxon>
        <taxon>Actinomycetes</taxon>
        <taxon>Streptosporangiales</taxon>
        <taxon>Thermomonosporaceae</taxon>
        <taxon>Actinomadura</taxon>
    </lineage>
</organism>
<comment type="subcellular location">
    <subcellularLocation>
        <location evidence="1">Cell membrane</location>
        <topology evidence="1">Multi-pass membrane protein</topology>
    </subcellularLocation>
</comment>
<keyword evidence="2" id="KW-1003">Cell membrane</keyword>
<dbReference type="EMBL" id="JAXCEH010000016">
    <property type="protein sequence ID" value="MFA1556551.1"/>
    <property type="molecule type" value="Genomic_DNA"/>
</dbReference>
<evidence type="ECO:0000256" key="1">
    <source>
        <dbReference type="ARBA" id="ARBA00004651"/>
    </source>
</evidence>
<feature type="domain" description="ABC3 transporter permease C-terminal" evidence="7">
    <location>
        <begin position="10"/>
        <end position="118"/>
    </location>
</feature>
<proteinExistence type="predicted"/>
<protein>
    <submittedName>
        <fullName evidence="8">FtsX-like permease family protein</fullName>
    </submittedName>
</protein>
<keyword evidence="3 6" id="KW-0812">Transmembrane</keyword>
<evidence type="ECO:0000256" key="4">
    <source>
        <dbReference type="ARBA" id="ARBA00022989"/>
    </source>
</evidence>
<accession>A0ABV4R0X8</accession>
<evidence type="ECO:0000313" key="8">
    <source>
        <dbReference type="EMBL" id="MFA1556551.1"/>
    </source>
</evidence>
<evidence type="ECO:0000259" key="7">
    <source>
        <dbReference type="Pfam" id="PF02687"/>
    </source>
</evidence>
<keyword evidence="4 6" id="KW-1133">Transmembrane helix</keyword>
<gene>
    <name evidence="8" type="ORF">SM436_22905</name>
</gene>
<dbReference type="Proteomes" id="UP001569904">
    <property type="component" value="Unassembled WGS sequence"/>
</dbReference>
<feature type="transmembrane region" description="Helical" evidence="6">
    <location>
        <begin position="47"/>
        <end position="71"/>
    </location>
</feature>
<evidence type="ECO:0000256" key="5">
    <source>
        <dbReference type="ARBA" id="ARBA00023136"/>
    </source>
</evidence>
<evidence type="ECO:0000256" key="3">
    <source>
        <dbReference type="ARBA" id="ARBA00022692"/>
    </source>
</evidence>